<evidence type="ECO:0000256" key="1">
    <source>
        <dbReference type="SAM" id="Phobius"/>
    </source>
</evidence>
<evidence type="ECO:0000313" key="2">
    <source>
        <dbReference type="EMBL" id="APA99605.1"/>
    </source>
</evidence>
<keyword evidence="4" id="KW-1185">Reference proteome</keyword>
<keyword evidence="1" id="KW-0812">Transmembrane</keyword>
<dbReference type="Proteomes" id="UP000180166">
    <property type="component" value="Chromosome"/>
</dbReference>
<evidence type="ECO:0000313" key="3">
    <source>
        <dbReference type="EMBL" id="GAP30345.1"/>
    </source>
</evidence>
<dbReference type="RefSeq" id="WP_228102753.1">
    <property type="nucleotide sequence ID" value="NZ_AP017900.1"/>
</dbReference>
<protein>
    <recommendedName>
        <fullName evidence="6">DUF350 domain-containing protein</fullName>
    </recommendedName>
</protein>
<organism evidence="3 4">
    <name type="scientific">Nocardia seriolae</name>
    <dbReference type="NCBI Taxonomy" id="37332"/>
    <lineage>
        <taxon>Bacteria</taxon>
        <taxon>Bacillati</taxon>
        <taxon>Actinomycetota</taxon>
        <taxon>Actinomycetes</taxon>
        <taxon>Mycobacteriales</taxon>
        <taxon>Nocardiaceae</taxon>
        <taxon>Nocardia</taxon>
    </lineage>
</organism>
<name>A0ABC9YYA8_9NOCA</name>
<evidence type="ECO:0000313" key="4">
    <source>
        <dbReference type="Proteomes" id="UP000037179"/>
    </source>
</evidence>
<evidence type="ECO:0008006" key="6">
    <source>
        <dbReference type="Google" id="ProtNLM"/>
    </source>
</evidence>
<dbReference type="EMBL" id="BBYQ01000078">
    <property type="protein sequence ID" value="GAP30345.1"/>
    <property type="molecule type" value="Genomic_DNA"/>
</dbReference>
<keyword evidence="1" id="KW-0472">Membrane</keyword>
<reference evidence="3 4" key="2">
    <citation type="journal article" date="2016" name="Genome Announc.">
        <title>Draft Genome Sequence of Erythromycin- and Oxytetracycline-Sensitive Nocardia seriolae Strain U-1 (NBRC 110359).</title>
        <authorList>
            <person name="Imajoh M."/>
            <person name="Sukeda M."/>
            <person name="Shimizu M."/>
            <person name="Yamane J."/>
            <person name="Ohnishi K."/>
            <person name="Oshima S."/>
        </authorList>
    </citation>
    <scope>NUCLEOTIDE SEQUENCE [LARGE SCALE GENOMIC DNA]</scope>
    <source>
        <strain evidence="3 4">U-1</strain>
    </source>
</reference>
<dbReference type="GeneID" id="93374074"/>
<dbReference type="Proteomes" id="UP000037179">
    <property type="component" value="Unassembled WGS sequence"/>
</dbReference>
<gene>
    <name evidence="2" type="ORF">NS506_05559</name>
    <name evidence="3" type="ORF">NSK11_contig00078-0021</name>
</gene>
<evidence type="ECO:0000313" key="5">
    <source>
        <dbReference type="Proteomes" id="UP000180166"/>
    </source>
</evidence>
<dbReference type="KEGG" id="nsr:NS506_05559"/>
<dbReference type="AlphaFoldDB" id="A0ABC9YYA8"/>
<reference evidence="4" key="1">
    <citation type="submission" date="2015-07" db="EMBL/GenBank/DDBJ databases">
        <title>Nocardia seriolae U-1 whole genome shotgun sequence.</title>
        <authorList>
            <person name="Imajoh M."/>
            <person name="Fukumoto Y."/>
            <person name="Sukeda M."/>
            <person name="Yamane J."/>
            <person name="Yamasaki K."/>
            <person name="Shimizu M."/>
            <person name="Ohnishi K."/>
            <person name="Oshima S."/>
        </authorList>
    </citation>
    <scope>NUCLEOTIDE SEQUENCE [LARGE SCALE GENOMIC DNA]</scope>
    <source>
        <strain evidence="4">U-1</strain>
    </source>
</reference>
<accession>A0ABC9YYA8</accession>
<proteinExistence type="predicted"/>
<feature type="transmembrane region" description="Helical" evidence="1">
    <location>
        <begin position="35"/>
        <end position="59"/>
    </location>
</feature>
<feature type="transmembrane region" description="Helical" evidence="1">
    <location>
        <begin position="71"/>
        <end position="93"/>
    </location>
</feature>
<reference evidence="2 5" key="3">
    <citation type="submission" date="2016-10" db="EMBL/GenBank/DDBJ databases">
        <title>Genome sequence of Nocardia seriolae strain EM150506, isolated from Anguila japonica.</title>
        <authorList>
            <person name="Han H.-J."/>
        </authorList>
    </citation>
    <scope>NUCLEOTIDE SEQUENCE [LARGE SCALE GENOMIC DNA]</scope>
    <source>
        <strain evidence="2 5">EM150506</strain>
    </source>
</reference>
<sequence>MPGALVPAAMDTVAVLAYKQMPSDVVRPLMQLIDWLLWCVLLFCLAWMILAAGRLWYAFRDDLAANEATHGVVMSLLGAIMATSASGIALALLPT</sequence>
<keyword evidence="1" id="KW-1133">Transmembrane helix</keyword>
<dbReference type="EMBL" id="CP017839">
    <property type="protein sequence ID" value="APA99605.1"/>
    <property type="molecule type" value="Genomic_DNA"/>
</dbReference>